<dbReference type="InterPro" id="IPR010178">
    <property type="entry name" value="Lit"/>
</dbReference>
<dbReference type="KEGG" id="lng:BSQ50_08340"/>
<keyword evidence="1" id="KW-0812">Transmembrane</keyword>
<proteinExistence type="predicted"/>
<dbReference type="RefSeq" id="WP_057884788.1">
    <property type="nucleotide sequence ID" value="NZ_CP018180.1"/>
</dbReference>
<dbReference type="EMBL" id="CP018180">
    <property type="protein sequence ID" value="AUJ32542.1"/>
    <property type="molecule type" value="Genomic_DNA"/>
</dbReference>
<evidence type="ECO:0008006" key="4">
    <source>
        <dbReference type="Google" id="ProtNLM"/>
    </source>
</evidence>
<protein>
    <recommendedName>
        <fullName evidence="4">TIGR01906 family membrane protein</fullName>
    </recommendedName>
</protein>
<evidence type="ECO:0000256" key="1">
    <source>
        <dbReference type="SAM" id="Phobius"/>
    </source>
</evidence>
<accession>A0A3S6QWK1</accession>
<feature type="transmembrane region" description="Helical" evidence="1">
    <location>
        <begin position="96"/>
        <end position="112"/>
    </location>
</feature>
<sequence>MKLISWRNIINWIFLGIFVISLSIAITINFTPLYYFFVYHYHLASLVKMTNQQLITEYHQLLSYLNFPWQKQLRLSLPSTASAREHFLEVKHLFEINYLCLILTFYPTLSYLHRLKITKCWWELLFPCKIFGSLTIGLFILASLDFNDFFVYFHLILFRNQDWVFDPQKDPIIKVLPEEFFAAAFALFFLLIGSSFVFCLIQGKKSLKK</sequence>
<feature type="transmembrane region" description="Helical" evidence="1">
    <location>
        <begin position="124"/>
        <end position="144"/>
    </location>
</feature>
<reference evidence="2 3" key="1">
    <citation type="submission" date="2016-11" db="EMBL/GenBank/DDBJ databases">
        <title>Interaction between Lactobacillus species and yeast in water kefir.</title>
        <authorList>
            <person name="Behr J."/>
            <person name="Xu D."/>
            <person name="Vogel R.F."/>
        </authorList>
    </citation>
    <scope>NUCLEOTIDE SEQUENCE [LARGE SCALE GENOMIC DNA]</scope>
    <source>
        <strain evidence="2 3">TMW 1.1827</strain>
    </source>
</reference>
<keyword evidence="1" id="KW-1133">Transmembrane helix</keyword>
<name>A0A3S6QWK1_9LACO</name>
<keyword evidence="1" id="KW-0472">Membrane</keyword>
<feature type="transmembrane region" description="Helical" evidence="1">
    <location>
        <begin position="180"/>
        <end position="201"/>
    </location>
</feature>
<gene>
    <name evidence="2" type="ORF">BSQ50_08340</name>
</gene>
<dbReference type="AlphaFoldDB" id="A0A3S6QWK1"/>
<evidence type="ECO:0000313" key="3">
    <source>
        <dbReference type="Proteomes" id="UP000324497"/>
    </source>
</evidence>
<keyword evidence="3" id="KW-1185">Reference proteome</keyword>
<evidence type="ECO:0000313" key="2">
    <source>
        <dbReference type="EMBL" id="AUJ32542.1"/>
    </source>
</evidence>
<dbReference type="GeneID" id="78520870"/>
<dbReference type="Pfam" id="PF07314">
    <property type="entry name" value="Lit"/>
    <property type="match status" value="1"/>
</dbReference>
<feature type="transmembrane region" description="Helical" evidence="1">
    <location>
        <begin position="12"/>
        <end position="37"/>
    </location>
</feature>
<dbReference type="NCBIfam" id="TIGR01906">
    <property type="entry name" value="integ_TIGR01906"/>
    <property type="match status" value="1"/>
</dbReference>
<organism evidence="2 3">
    <name type="scientific">Liquorilactobacillus nagelii</name>
    <dbReference type="NCBI Taxonomy" id="82688"/>
    <lineage>
        <taxon>Bacteria</taxon>
        <taxon>Bacillati</taxon>
        <taxon>Bacillota</taxon>
        <taxon>Bacilli</taxon>
        <taxon>Lactobacillales</taxon>
        <taxon>Lactobacillaceae</taxon>
        <taxon>Liquorilactobacillus</taxon>
    </lineage>
</organism>
<dbReference type="Proteomes" id="UP000324497">
    <property type="component" value="Chromosome"/>
</dbReference>